<protein>
    <recommendedName>
        <fullName evidence="3">DUF3027 domain-containing protein</fullName>
    </recommendedName>
</protein>
<organism evidence="1 2">
    <name type="scientific">Nostocoides jenkinsii Ben 74</name>
    <dbReference type="NCBI Taxonomy" id="1193518"/>
    <lineage>
        <taxon>Bacteria</taxon>
        <taxon>Bacillati</taxon>
        <taxon>Actinomycetota</taxon>
        <taxon>Actinomycetes</taxon>
        <taxon>Micrococcales</taxon>
        <taxon>Intrasporangiaceae</taxon>
        <taxon>Nostocoides</taxon>
    </lineage>
</organism>
<dbReference type="Proteomes" id="UP000035720">
    <property type="component" value="Unassembled WGS sequence"/>
</dbReference>
<comment type="caution">
    <text evidence="1">The sequence shown here is derived from an EMBL/GenBank/DDBJ whole genome shotgun (WGS) entry which is preliminary data.</text>
</comment>
<evidence type="ECO:0008006" key="3">
    <source>
        <dbReference type="Google" id="ProtNLM"/>
    </source>
</evidence>
<evidence type="ECO:0000313" key="2">
    <source>
        <dbReference type="Proteomes" id="UP000035720"/>
    </source>
</evidence>
<proteinExistence type="predicted"/>
<keyword evidence="2" id="KW-1185">Reference proteome</keyword>
<reference evidence="1 2" key="1">
    <citation type="journal article" date="2013" name="ISME J.">
        <title>A metabolic model for members of the genus Tetrasphaera involved in enhanced biological phosphorus removal.</title>
        <authorList>
            <person name="Kristiansen R."/>
            <person name="Nguyen H.T.T."/>
            <person name="Saunders A.M."/>
            <person name="Nielsen J.L."/>
            <person name="Wimmer R."/>
            <person name="Le V.Q."/>
            <person name="McIlroy S.J."/>
            <person name="Petrovski S."/>
            <person name="Seviour R.J."/>
            <person name="Calteau A."/>
            <person name="Nielsen K.L."/>
            <person name="Nielsen P.H."/>
        </authorList>
    </citation>
    <scope>NUCLEOTIDE SEQUENCE [LARGE SCALE GENOMIC DNA]</scope>
    <source>
        <strain evidence="1 2">Ben 74</strain>
    </source>
</reference>
<dbReference type="Pfam" id="PF11228">
    <property type="entry name" value="DUF3027"/>
    <property type="match status" value="1"/>
</dbReference>
<dbReference type="EMBL" id="CAJC01000174">
    <property type="protein sequence ID" value="CCI54185.1"/>
    <property type="molecule type" value="Genomic_DNA"/>
</dbReference>
<accession>A0A077ME18</accession>
<dbReference type="RefSeq" id="WP_048546617.1">
    <property type="nucleotide sequence ID" value="NZ_HF571038.1"/>
</dbReference>
<dbReference type="STRING" id="1193518.BN13_610016"/>
<name>A0A077ME18_9MICO</name>
<dbReference type="InterPro" id="IPR021391">
    <property type="entry name" value="DUF3027"/>
</dbReference>
<sequence length="246" mass="25698">MAAAIKDDPALLGSEAVARTALEEVGEAGTIGDYLGAVMEAERVATHYFVCTSAAYPGWNWSVTVARVPRGKTVTVCESALVPGEGALLPPVWVPYVDRLAPGDIGPGDVTPYVADDPLLEQGFEATGNEDVDMMAQWELGLGRVRVLSAEGREAAAQRWYAGEHGPSAPVAAKAPASCSSCGFYVPMAGVLRSMFGVCANAWSPSDGTVVSLDHGCGAHSEVDMVLPDPEKVPSPIVDDLALEQL</sequence>
<dbReference type="AlphaFoldDB" id="A0A077ME18"/>
<dbReference type="OrthoDB" id="3210158at2"/>
<gene>
    <name evidence="1" type="ORF">BN13_610016</name>
</gene>
<evidence type="ECO:0000313" key="1">
    <source>
        <dbReference type="EMBL" id="CCI54185.1"/>
    </source>
</evidence>